<name>A0AAD0WDW4_9GAMM</name>
<dbReference type="AlphaFoldDB" id="A0AAD0WDW4"/>
<keyword evidence="1" id="KW-0472">Membrane</keyword>
<evidence type="ECO:0000313" key="3">
    <source>
        <dbReference type="Proteomes" id="UP000264605"/>
    </source>
</evidence>
<geneLocation type="plasmid" evidence="2 3">
    <name>unnamed1</name>
</geneLocation>
<proteinExistence type="predicted"/>
<keyword evidence="1" id="KW-0812">Transmembrane</keyword>
<evidence type="ECO:0000313" key="2">
    <source>
        <dbReference type="EMBL" id="AXV66907.1"/>
    </source>
</evidence>
<gene>
    <name evidence="2" type="ORF">D0907_16385</name>
</gene>
<keyword evidence="2" id="KW-0614">Plasmid</keyword>
<keyword evidence="1" id="KW-1133">Transmembrane helix</keyword>
<protein>
    <submittedName>
        <fullName evidence="2">Uncharacterized protein</fullName>
    </submittedName>
</protein>
<sequence length="89" mass="10411">MARHVKFRAILLALVVCIIGFNFILIGGLFYQNLFYSMSFLFALLLIVRTFNYVCPNCKRSQVMRSFFSYRLPSKNCYSCGHDLESKKH</sequence>
<dbReference type="KEGG" id="pdj:D0907_16385"/>
<accession>A0AAD0WDW4</accession>
<organism evidence="2 3">
    <name type="scientific">Pseudoalteromonas lipolytica</name>
    <dbReference type="NCBI Taxonomy" id="570156"/>
    <lineage>
        <taxon>Bacteria</taxon>
        <taxon>Pseudomonadati</taxon>
        <taxon>Pseudomonadota</taxon>
        <taxon>Gammaproteobacteria</taxon>
        <taxon>Alteromonadales</taxon>
        <taxon>Pseudoalteromonadaceae</taxon>
        <taxon>Pseudoalteromonas</taxon>
    </lineage>
</organism>
<dbReference type="EMBL" id="CP032091">
    <property type="protein sequence ID" value="AXV66907.1"/>
    <property type="molecule type" value="Genomic_DNA"/>
</dbReference>
<feature type="transmembrane region" description="Helical" evidence="1">
    <location>
        <begin position="34"/>
        <end position="55"/>
    </location>
</feature>
<feature type="transmembrane region" description="Helical" evidence="1">
    <location>
        <begin position="7"/>
        <end position="28"/>
    </location>
</feature>
<dbReference type="Proteomes" id="UP000264605">
    <property type="component" value="Plasmid unnamed1"/>
</dbReference>
<reference evidence="2 3" key="1">
    <citation type="submission" date="2018-08" db="EMBL/GenBank/DDBJ databases">
        <title>Draft genome sequence of Pseudoalteromonas donghaensis HJ51.</title>
        <authorList>
            <person name="Oh J."/>
            <person name="Roh D."/>
        </authorList>
    </citation>
    <scope>NUCLEOTIDE SEQUENCE [LARGE SCALE GENOMIC DNA]</scope>
    <source>
        <strain evidence="2 3">HJ51</strain>
        <plasmid evidence="2 3">unnamed1</plasmid>
    </source>
</reference>
<evidence type="ECO:0000256" key="1">
    <source>
        <dbReference type="SAM" id="Phobius"/>
    </source>
</evidence>